<dbReference type="AlphaFoldDB" id="A0A8J2T6H2"/>
<accession>A0A8J2T6H2</accession>
<evidence type="ECO:0000256" key="5">
    <source>
        <dbReference type="PROSITE-ProRule" id="PRU00221"/>
    </source>
</evidence>
<dbReference type="SMART" id="SM00320">
    <property type="entry name" value="WD40"/>
    <property type="match status" value="4"/>
</dbReference>
<dbReference type="InterPro" id="IPR051458">
    <property type="entry name" value="Cyt/Met_Dipeptidase"/>
</dbReference>
<dbReference type="InterPro" id="IPR036322">
    <property type="entry name" value="WD40_repeat_dom_sf"/>
</dbReference>
<evidence type="ECO:0000256" key="1">
    <source>
        <dbReference type="ARBA" id="ARBA00006247"/>
    </source>
</evidence>
<dbReference type="SUPFAM" id="SSF53187">
    <property type="entry name" value="Zn-dependent exopeptidases"/>
    <property type="match status" value="1"/>
</dbReference>
<evidence type="ECO:0000256" key="3">
    <source>
        <dbReference type="ARBA" id="ARBA00022723"/>
    </source>
</evidence>
<evidence type="ECO:0000259" key="6">
    <source>
        <dbReference type="Pfam" id="PF07687"/>
    </source>
</evidence>
<feature type="repeat" description="WD" evidence="5">
    <location>
        <begin position="314"/>
        <end position="337"/>
    </location>
</feature>
<dbReference type="Gene3D" id="3.40.630.10">
    <property type="entry name" value="Zn peptidases"/>
    <property type="match status" value="1"/>
</dbReference>
<evidence type="ECO:0000313" key="8">
    <source>
        <dbReference type="Proteomes" id="UP000019375"/>
    </source>
</evidence>
<keyword evidence="5" id="KW-0853">WD repeat</keyword>
<reference evidence="8" key="1">
    <citation type="journal article" date="2013" name="Genome Announc.">
        <title>Genome sequence of the food spoilage yeast Zygosaccharomyces bailii CLIB 213(T).</title>
        <authorList>
            <person name="Galeote V."/>
            <person name="Bigey F."/>
            <person name="Devillers H."/>
            <person name="Neuveglise C."/>
            <person name="Dequin S."/>
        </authorList>
    </citation>
    <scope>NUCLEOTIDE SEQUENCE [LARGE SCALE GENOMIC DNA]</scope>
    <source>
        <strain evidence="8">CLIB 213 / ATCC 58445 / CBS 680 / CCRC 21525 / NBRC 1098 / NCYC 1416 / NRRL Y-2227</strain>
    </source>
</reference>
<dbReference type="InterPro" id="IPR017149">
    <property type="entry name" value="GSH_degradosome_Dug2"/>
</dbReference>
<dbReference type="InterPro" id="IPR015943">
    <property type="entry name" value="WD40/YVTN_repeat-like_dom_sf"/>
</dbReference>
<comment type="similarity">
    <text evidence="1">Belongs to the peptidase M20A family.</text>
</comment>
<dbReference type="PROSITE" id="PS50082">
    <property type="entry name" value="WD_REPEATS_2"/>
    <property type="match status" value="2"/>
</dbReference>
<evidence type="ECO:0000256" key="2">
    <source>
        <dbReference type="ARBA" id="ARBA00022670"/>
    </source>
</evidence>
<dbReference type="Gene3D" id="3.30.70.360">
    <property type="match status" value="1"/>
</dbReference>
<keyword evidence="3" id="KW-0479">Metal-binding</keyword>
<dbReference type="GO" id="GO:0006508">
    <property type="term" value="P:proteolysis"/>
    <property type="evidence" value="ECO:0007669"/>
    <property type="project" value="UniProtKB-KW"/>
</dbReference>
<dbReference type="Pfam" id="PF07687">
    <property type="entry name" value="M20_dimer"/>
    <property type="match status" value="1"/>
</dbReference>
<dbReference type="GO" id="GO:0046872">
    <property type="term" value="F:metal ion binding"/>
    <property type="evidence" value="ECO:0007669"/>
    <property type="project" value="UniProtKB-KW"/>
</dbReference>
<dbReference type="PIRSF" id="PIRSF037237">
    <property type="entry name" value="Peptidase_WD_repeats_DUG2"/>
    <property type="match status" value="1"/>
</dbReference>
<evidence type="ECO:0000256" key="4">
    <source>
        <dbReference type="ARBA" id="ARBA00022801"/>
    </source>
</evidence>
<dbReference type="Pfam" id="PF01546">
    <property type="entry name" value="Peptidase_M20"/>
    <property type="match status" value="1"/>
</dbReference>
<dbReference type="GO" id="GO:0008233">
    <property type="term" value="F:peptidase activity"/>
    <property type="evidence" value="ECO:0007669"/>
    <property type="project" value="UniProtKB-KW"/>
</dbReference>
<sequence>MSSPAPGLIHRWDHSFSILSIVTFPRKRLLFAGTQDSKILVFNLPTYNLIRTITLGEGQETHTRSSVLCLERSSDEKYLFLGGADSLVRIWSIYDVDTLNSSIQVEEVATVYSVTDIGDIFSLRYLDTLETLVFGCQNASLLYLDNIFDRLLNISGATEKNIDRLPHRRYDKFFDSLGPSGHTGSPTPPTLEETSSNTIYRCCSREGQMHRILEIPSENIINYAHNGFIYSICKLCLKCSTLLGDGKKHEHVHYHDFNKSAKKASECIISGGGDGISKMWSFTKDEKGNVGVKMVTPELDNENTVLSQATEFPFLYCGLADGVIKIWDLSTKQMVSTLHTPDKYDVISISVYMDHIFAINESGTTMFYENEVVQWTPNQGKMLSSDIFVRQDAPSEKQISFLTGANDGSLTLWDLSDLMHPSPEWAESRTEFLKQQAEAANDQLPFNSEEMLNTLRDLISFQSVSQNPDTAQQLASRRCASHLSKLFSTLGAREVKLLPVRNGTNPVVLAIFQGNGANKKRILWYGHYDVVPSNQNRWHTDPFSLTCENGFMKGRGVSDNKGPLVAALYAVVHLLQGNQLANDIVFLVEGSEEIGSPGLAQVCMDYRELIGKKIDWIFLSNSTWVDRENPCLNYGLRGVINAQITVWSKEPDRHSGVDGGLHKEPTADLIKLISKLQSDDGKVLIPGFYEPLKELSAVDYKRLENVVEFADIDKKITVEELIRNWTKPSLSVTTMNISGPGNITVIPQSATIGISIRLVPEQEVAKIKQSLTDYISHCFQELSSGNHLEMTIVNEAEPWLGDPTNHAYEILKDALTLKWGKAPLFVREGGSIPCIRTLEGLFDAPAVQIPCGQSTDHAHLDNENLRIENWTYMTEILSNVFNTL</sequence>
<proteinExistence type="inferred from homology"/>
<dbReference type="SUPFAM" id="SSF50978">
    <property type="entry name" value="WD40 repeat-like"/>
    <property type="match status" value="1"/>
</dbReference>
<keyword evidence="2" id="KW-0645">Protease</keyword>
<protein>
    <submittedName>
        <fullName evidence="7">ZYBA0S03-05666g1_1</fullName>
    </submittedName>
</protein>
<dbReference type="GO" id="GO:0006751">
    <property type="term" value="P:glutathione catabolic process"/>
    <property type="evidence" value="ECO:0007669"/>
    <property type="project" value="InterPro"/>
</dbReference>
<keyword evidence="8" id="KW-1185">Reference proteome</keyword>
<keyword evidence="4" id="KW-0378">Hydrolase</keyword>
<name>A0A8J2T6H2_ZYGB2</name>
<organism evidence="7 8">
    <name type="scientific">Zygosaccharomyces bailii (strain CLIB 213 / ATCC 58445 / CBS 680 / BCRC 21525 / NBRC 1098 / NCYC 1416 / NRRL Y-2227)</name>
    <dbReference type="NCBI Taxonomy" id="1333698"/>
    <lineage>
        <taxon>Eukaryota</taxon>
        <taxon>Fungi</taxon>
        <taxon>Dikarya</taxon>
        <taxon>Ascomycota</taxon>
        <taxon>Saccharomycotina</taxon>
        <taxon>Saccharomycetes</taxon>
        <taxon>Saccharomycetales</taxon>
        <taxon>Saccharomycetaceae</taxon>
        <taxon>Zygosaccharomyces</taxon>
    </lineage>
</organism>
<gene>
    <name evidence="7" type="ORF">BN860_05666g</name>
</gene>
<dbReference type="Gene3D" id="2.130.10.10">
    <property type="entry name" value="YVTN repeat-like/Quinoprotein amine dehydrogenase"/>
    <property type="match status" value="2"/>
</dbReference>
<dbReference type="Proteomes" id="UP000019375">
    <property type="component" value="Unassembled WGS sequence"/>
</dbReference>
<dbReference type="EMBL" id="HG316456">
    <property type="protein sequence ID" value="CDF88948.1"/>
    <property type="molecule type" value="Genomic_DNA"/>
</dbReference>
<feature type="domain" description="Peptidase M20 dimerisation" evidence="6">
    <location>
        <begin position="634"/>
        <end position="776"/>
    </location>
</feature>
<dbReference type="InterPro" id="IPR001680">
    <property type="entry name" value="WD40_rpt"/>
</dbReference>
<dbReference type="InterPro" id="IPR011650">
    <property type="entry name" value="Peptidase_M20_dimer"/>
</dbReference>
<dbReference type="PANTHER" id="PTHR43270:SF8">
    <property type="entry name" value="DI- AND TRIPEPTIDASE DUG2-RELATED"/>
    <property type="match status" value="1"/>
</dbReference>
<dbReference type="InterPro" id="IPR002933">
    <property type="entry name" value="Peptidase_M20"/>
</dbReference>
<dbReference type="OrthoDB" id="7832001at2759"/>
<feature type="repeat" description="WD" evidence="5">
    <location>
        <begin position="60"/>
        <end position="101"/>
    </location>
</feature>
<dbReference type="Pfam" id="PF00400">
    <property type="entry name" value="WD40"/>
    <property type="match status" value="1"/>
</dbReference>
<evidence type="ECO:0000313" key="7">
    <source>
        <dbReference type="EMBL" id="CDF88948.1"/>
    </source>
</evidence>
<dbReference type="PANTHER" id="PTHR43270">
    <property type="entry name" value="BETA-ALA-HIS DIPEPTIDASE"/>
    <property type="match status" value="1"/>
</dbReference>